<keyword evidence="6" id="KW-1185">Reference proteome</keyword>
<dbReference type="AlphaFoldDB" id="A0A974XEZ4"/>
<dbReference type="InterPro" id="IPR008927">
    <property type="entry name" value="6-PGluconate_DH-like_C_sf"/>
</dbReference>
<protein>
    <submittedName>
        <fullName evidence="5">Decarboxylating 6-phosphogluconate dehydrogenase</fullName>
    </submittedName>
</protein>
<comment type="similarity">
    <text evidence="1">Belongs to the 6-phosphogluconate dehydrogenase family.</text>
</comment>
<keyword evidence="3" id="KW-0311">Gluconate utilization</keyword>
<dbReference type="PANTHER" id="PTHR11811">
    <property type="entry name" value="6-PHOSPHOGLUCONATE DEHYDROGENASE"/>
    <property type="match status" value="1"/>
</dbReference>
<proteinExistence type="inferred from homology"/>
<gene>
    <name evidence="5" type="primary">gnd</name>
    <name evidence="5" type="ORF">J0B03_00610</name>
</gene>
<dbReference type="Gene3D" id="1.10.1040.10">
    <property type="entry name" value="N-(1-d-carboxylethyl)-l-norvaline Dehydrogenase, domain 2"/>
    <property type="match status" value="1"/>
</dbReference>
<dbReference type="PRINTS" id="PR00076">
    <property type="entry name" value="6PGDHDRGNASE"/>
</dbReference>
<dbReference type="GO" id="GO:0004616">
    <property type="term" value="F:phosphogluconate dehydrogenase (decarboxylating) activity"/>
    <property type="evidence" value="ECO:0007669"/>
    <property type="project" value="InterPro"/>
</dbReference>
<dbReference type="NCBIfam" id="TIGR00872">
    <property type="entry name" value="gnd_rel"/>
    <property type="match status" value="1"/>
</dbReference>
<dbReference type="GO" id="GO:0019521">
    <property type="term" value="P:D-gluconate metabolic process"/>
    <property type="evidence" value="ECO:0007669"/>
    <property type="project" value="UniProtKB-KW"/>
</dbReference>
<evidence type="ECO:0000259" key="4">
    <source>
        <dbReference type="SMART" id="SM01350"/>
    </source>
</evidence>
<dbReference type="InterPro" id="IPR004849">
    <property type="entry name" value="6DGDH_YqeC"/>
</dbReference>
<dbReference type="InterPro" id="IPR036291">
    <property type="entry name" value="NAD(P)-bd_dom_sf"/>
</dbReference>
<dbReference type="NCBIfam" id="NF007161">
    <property type="entry name" value="PRK09599.1"/>
    <property type="match status" value="1"/>
</dbReference>
<dbReference type="SUPFAM" id="SSF51735">
    <property type="entry name" value="NAD(P)-binding Rossmann-fold domains"/>
    <property type="match status" value="1"/>
</dbReference>
<dbReference type="RefSeq" id="WP_207299968.1">
    <property type="nucleotide sequence ID" value="NZ_CP071444.1"/>
</dbReference>
<dbReference type="Gene3D" id="3.40.50.720">
    <property type="entry name" value="NAD(P)-binding Rossmann-like Domain"/>
    <property type="match status" value="1"/>
</dbReference>
<dbReference type="KEGG" id="alka:J0B03_00610"/>
<dbReference type="Pfam" id="PF00393">
    <property type="entry name" value="6PGD"/>
    <property type="match status" value="1"/>
</dbReference>
<evidence type="ECO:0000256" key="2">
    <source>
        <dbReference type="ARBA" id="ARBA00023002"/>
    </source>
</evidence>
<dbReference type="GO" id="GO:0050661">
    <property type="term" value="F:NADP binding"/>
    <property type="evidence" value="ECO:0007669"/>
    <property type="project" value="InterPro"/>
</dbReference>
<dbReference type="InterPro" id="IPR006115">
    <property type="entry name" value="6PGDH_NADP-bd"/>
</dbReference>
<dbReference type="InterPro" id="IPR006183">
    <property type="entry name" value="Pgluconate_DH"/>
</dbReference>
<reference evidence="5" key="1">
    <citation type="submission" date="2021-03" db="EMBL/GenBank/DDBJ databases">
        <title>Alkalibacter marinus sp. nov., isolated from tidal flat sediment.</title>
        <authorList>
            <person name="Namirimu T."/>
            <person name="Yang J.-A."/>
            <person name="Yang S.-H."/>
            <person name="Kim Y.-J."/>
            <person name="Kwon K.K."/>
        </authorList>
    </citation>
    <scope>NUCLEOTIDE SEQUENCE</scope>
    <source>
        <strain evidence="5">ES005</strain>
    </source>
</reference>
<evidence type="ECO:0000313" key="6">
    <source>
        <dbReference type="Proteomes" id="UP000663499"/>
    </source>
</evidence>
<name>A0A974XEZ4_9FIRM</name>
<evidence type="ECO:0000256" key="1">
    <source>
        <dbReference type="ARBA" id="ARBA00008419"/>
    </source>
</evidence>
<sequence length="310" mass="34025">MDKFDTRSEDDMKIGIIGLGKMGYPLALQLKDRGHTPVAFNRSPEKVDNIKNEGVEGAYTLENLLSKLDIPRIVFMMIPAGEAVDSMIASLSPLLSQGDILIDGGNSHYKDTKKRYAIMKDQGIHYMDVGTSGGVDGARNGACMMVGGDREAVAQVEKALQDLCVENGYAHVGPSGSGHYVKMIHNGIEYGMMQAIGEGFEILSESEYDIDHQQVAKLWQHGSVIRSWLMELTENVFIQHDDQLKDIVGVVNASGEGLWTVEEALERKVPAPAITASLFARYRSQQADTFSGKLLAGLRFQFGGHKMETK</sequence>
<evidence type="ECO:0000313" key="5">
    <source>
        <dbReference type="EMBL" id="QSX08627.1"/>
    </source>
</evidence>
<dbReference type="InterPro" id="IPR013328">
    <property type="entry name" value="6PGD_dom2"/>
</dbReference>
<dbReference type="Proteomes" id="UP000663499">
    <property type="component" value="Chromosome"/>
</dbReference>
<dbReference type="SUPFAM" id="SSF48179">
    <property type="entry name" value="6-phosphogluconate dehydrogenase C-terminal domain-like"/>
    <property type="match status" value="1"/>
</dbReference>
<feature type="domain" description="6-phosphogluconate dehydrogenase C-terminal" evidence="4">
    <location>
        <begin position="178"/>
        <end position="307"/>
    </location>
</feature>
<keyword evidence="2" id="KW-0560">Oxidoreductase</keyword>
<dbReference type="GO" id="GO:0006098">
    <property type="term" value="P:pentose-phosphate shunt"/>
    <property type="evidence" value="ECO:0007669"/>
    <property type="project" value="InterPro"/>
</dbReference>
<dbReference type="InterPro" id="IPR006114">
    <property type="entry name" value="6PGDH_C"/>
</dbReference>
<dbReference type="Pfam" id="PF03446">
    <property type="entry name" value="NAD_binding_2"/>
    <property type="match status" value="1"/>
</dbReference>
<dbReference type="SMART" id="SM01350">
    <property type="entry name" value="6PGD"/>
    <property type="match status" value="1"/>
</dbReference>
<dbReference type="EMBL" id="CP071444">
    <property type="protein sequence ID" value="QSX08627.1"/>
    <property type="molecule type" value="Genomic_DNA"/>
</dbReference>
<organism evidence="5 6">
    <name type="scientific">Alkalibacter rhizosphaerae</name>
    <dbReference type="NCBI Taxonomy" id="2815577"/>
    <lineage>
        <taxon>Bacteria</taxon>
        <taxon>Bacillati</taxon>
        <taxon>Bacillota</taxon>
        <taxon>Clostridia</taxon>
        <taxon>Eubacteriales</taxon>
        <taxon>Eubacteriaceae</taxon>
        <taxon>Alkalibacter</taxon>
    </lineage>
</organism>
<accession>A0A974XEZ4</accession>
<evidence type="ECO:0000256" key="3">
    <source>
        <dbReference type="ARBA" id="ARBA00023064"/>
    </source>
</evidence>